<organism evidence="1 2">
    <name type="scientific">Ambrosiozyma monospora</name>
    <name type="common">Yeast</name>
    <name type="synonym">Endomycopsis monosporus</name>
    <dbReference type="NCBI Taxonomy" id="43982"/>
    <lineage>
        <taxon>Eukaryota</taxon>
        <taxon>Fungi</taxon>
        <taxon>Dikarya</taxon>
        <taxon>Ascomycota</taxon>
        <taxon>Saccharomycotina</taxon>
        <taxon>Pichiomycetes</taxon>
        <taxon>Pichiales</taxon>
        <taxon>Pichiaceae</taxon>
        <taxon>Ambrosiozyma</taxon>
    </lineage>
</organism>
<gene>
    <name evidence="1" type="ORF">Amon02_000291400</name>
</gene>
<reference evidence="1" key="1">
    <citation type="submission" date="2023-04" db="EMBL/GenBank/DDBJ databases">
        <title>Ambrosiozyma monospora NBRC 10751.</title>
        <authorList>
            <person name="Ichikawa N."/>
            <person name="Sato H."/>
            <person name="Tonouchi N."/>
        </authorList>
    </citation>
    <scope>NUCLEOTIDE SEQUENCE</scope>
    <source>
        <strain evidence="1">NBRC 10751</strain>
    </source>
</reference>
<name>A0ACB5SYU2_AMBMO</name>
<evidence type="ECO:0000313" key="1">
    <source>
        <dbReference type="EMBL" id="GME77168.1"/>
    </source>
</evidence>
<keyword evidence="2" id="KW-1185">Reference proteome</keyword>
<dbReference type="EMBL" id="BSXS01001763">
    <property type="protein sequence ID" value="GME77168.1"/>
    <property type="molecule type" value="Genomic_DNA"/>
</dbReference>
<proteinExistence type="predicted"/>
<sequence length="260" mass="30496">MPSEQTNYDPKDNLVLYLINHPEIKPHWDEYTHHEFVKQVVAETLPIENFNYYIDQDYYYLQKYLYVHEKLMKLTDNPVLLGYSNRIMGLIQAEQKERTDGLCGGEGHRVTKKETEIEINDACRDYTSYMTDSVDHPVGGKPSFFRSFLHLSACLFGYNPACANLYNPARRYDPEARGLVDQSKIPKDWVVPKVENGVYKEWLEFYVTERSIETLRQGQECLEQAYKLDDGDVKLDEIVEIFKQGVILENRFWDACLPKK</sequence>
<accession>A0ACB5SYU2</accession>
<evidence type="ECO:0000313" key="2">
    <source>
        <dbReference type="Proteomes" id="UP001165064"/>
    </source>
</evidence>
<dbReference type="Proteomes" id="UP001165064">
    <property type="component" value="Unassembled WGS sequence"/>
</dbReference>
<comment type="caution">
    <text evidence="1">The sequence shown here is derived from an EMBL/GenBank/DDBJ whole genome shotgun (WGS) entry which is preliminary data.</text>
</comment>
<protein>
    <submittedName>
        <fullName evidence="1">Unnamed protein product</fullName>
    </submittedName>
</protein>